<evidence type="ECO:0000259" key="3">
    <source>
        <dbReference type="PROSITE" id="PS51462"/>
    </source>
</evidence>
<accession>A0A1M5HVQ4</accession>
<dbReference type="AlphaFoldDB" id="A0A1M5HVQ4"/>
<dbReference type="InterPro" id="IPR020084">
    <property type="entry name" value="NUDIX_hydrolase_CS"/>
</dbReference>
<dbReference type="Pfam" id="PF00293">
    <property type="entry name" value="NUDIX"/>
    <property type="match status" value="1"/>
</dbReference>
<dbReference type="Gene3D" id="3.90.79.10">
    <property type="entry name" value="Nucleoside Triphosphate Pyrophosphohydrolase"/>
    <property type="match status" value="1"/>
</dbReference>
<dbReference type="PROSITE" id="PS51462">
    <property type="entry name" value="NUDIX"/>
    <property type="match status" value="1"/>
</dbReference>
<proteinExistence type="predicted"/>
<organism evidence="4 5">
    <name type="scientific">Marisediminitalea aggregata</name>
    <dbReference type="NCBI Taxonomy" id="634436"/>
    <lineage>
        <taxon>Bacteria</taxon>
        <taxon>Pseudomonadati</taxon>
        <taxon>Pseudomonadota</taxon>
        <taxon>Gammaproteobacteria</taxon>
        <taxon>Alteromonadales</taxon>
        <taxon>Alteromonadaceae</taxon>
        <taxon>Marisediminitalea</taxon>
    </lineage>
</organism>
<comment type="cofactor">
    <cofactor evidence="1">
        <name>Mg(2+)</name>
        <dbReference type="ChEBI" id="CHEBI:18420"/>
    </cofactor>
</comment>
<evidence type="ECO:0000256" key="2">
    <source>
        <dbReference type="ARBA" id="ARBA00022801"/>
    </source>
</evidence>
<dbReference type="InterPro" id="IPR015797">
    <property type="entry name" value="NUDIX_hydrolase-like_dom_sf"/>
</dbReference>
<dbReference type="SUPFAM" id="SSF55811">
    <property type="entry name" value="Nudix"/>
    <property type="match status" value="1"/>
</dbReference>
<protein>
    <submittedName>
        <fullName evidence="4">NUDIX domain-containing protein</fullName>
    </submittedName>
</protein>
<name>A0A1M5HVQ4_9ALTE</name>
<feature type="domain" description="Nudix hydrolase" evidence="3">
    <location>
        <begin position="50"/>
        <end position="176"/>
    </location>
</feature>
<dbReference type="EMBL" id="FQWD01000002">
    <property type="protein sequence ID" value="SHG19963.1"/>
    <property type="molecule type" value="Genomic_DNA"/>
</dbReference>
<dbReference type="OrthoDB" id="6322268at2"/>
<dbReference type="RefSeq" id="WP_073320551.1">
    <property type="nucleotide sequence ID" value="NZ_FQWD01000002.1"/>
</dbReference>
<dbReference type="PANTHER" id="PTHR43222:SF2">
    <property type="entry name" value="NUDIX HYDROLASE 23, CHLOROPLASTIC"/>
    <property type="match status" value="1"/>
</dbReference>
<keyword evidence="5" id="KW-1185">Reference proteome</keyword>
<dbReference type="Proteomes" id="UP000184520">
    <property type="component" value="Unassembled WGS sequence"/>
</dbReference>
<dbReference type="CDD" id="cd02883">
    <property type="entry name" value="NUDIX_Hydrolase"/>
    <property type="match status" value="1"/>
</dbReference>
<dbReference type="GO" id="GO:0016787">
    <property type="term" value="F:hydrolase activity"/>
    <property type="evidence" value="ECO:0007669"/>
    <property type="project" value="UniProtKB-KW"/>
</dbReference>
<dbReference type="PANTHER" id="PTHR43222">
    <property type="entry name" value="NUDIX HYDROLASE 23"/>
    <property type="match status" value="1"/>
</dbReference>
<evidence type="ECO:0000313" key="4">
    <source>
        <dbReference type="EMBL" id="SHG19963.1"/>
    </source>
</evidence>
<gene>
    <name evidence="4" type="ORF">SAMN05216361_1641</name>
</gene>
<evidence type="ECO:0000313" key="5">
    <source>
        <dbReference type="Proteomes" id="UP000184520"/>
    </source>
</evidence>
<evidence type="ECO:0000256" key="1">
    <source>
        <dbReference type="ARBA" id="ARBA00001946"/>
    </source>
</evidence>
<dbReference type="STRING" id="634436.SAMN05216361_1641"/>
<dbReference type="InterPro" id="IPR000086">
    <property type="entry name" value="NUDIX_hydrolase_dom"/>
</dbReference>
<keyword evidence="2" id="KW-0378">Hydrolase</keyword>
<sequence>MQNHLLILPKHQNRGSLLTAFFVVLTLFGCTPSSPSAPFCRTAAESLTIDSTATGAACLVRTEGYVLLIRHRLTGKLDFPAGGRNEGESLQCTAHREAWEETGFNVEVGEQLATTASGMPIFNCIADESLARLPATFDAPDWAALEVIQLEKTDPFLLNKNALRFADDLIPLRDAYVKAGKQAK</sequence>
<reference evidence="5" key="1">
    <citation type="submission" date="2016-11" db="EMBL/GenBank/DDBJ databases">
        <authorList>
            <person name="Varghese N."/>
            <person name="Submissions S."/>
        </authorList>
    </citation>
    <scope>NUCLEOTIDE SEQUENCE [LARGE SCALE GENOMIC DNA]</scope>
    <source>
        <strain evidence="5">CGMCC 1.8995</strain>
    </source>
</reference>
<dbReference type="PROSITE" id="PS00893">
    <property type="entry name" value="NUDIX_BOX"/>
    <property type="match status" value="1"/>
</dbReference>